<evidence type="ECO:0000256" key="3">
    <source>
        <dbReference type="ARBA" id="ARBA00005811"/>
    </source>
</evidence>
<comment type="function">
    <text evidence="1">Involved in the TonB-dependent energy-dependent transport of various receptor-bound substrates.</text>
</comment>
<keyword evidence="11 13" id="KW-0472">Membrane</keyword>
<protein>
    <submittedName>
        <fullName evidence="14">Biopolymer transporter ExbD</fullName>
    </submittedName>
</protein>
<reference evidence="14 15" key="1">
    <citation type="submission" date="2022-03" db="EMBL/GenBank/DDBJ databases">
        <authorList>
            <person name="Jo J.-H."/>
            <person name="Im W.-T."/>
        </authorList>
    </citation>
    <scope>NUCLEOTIDE SEQUENCE [LARGE SCALE GENOMIC DNA]</scope>
    <source>
        <strain evidence="14 15">SM33</strain>
    </source>
</reference>
<evidence type="ECO:0000256" key="11">
    <source>
        <dbReference type="ARBA" id="ARBA00023136"/>
    </source>
</evidence>
<evidence type="ECO:0000256" key="13">
    <source>
        <dbReference type="SAM" id="Phobius"/>
    </source>
</evidence>
<keyword evidence="9 12" id="KW-0653">Protein transport</keyword>
<dbReference type="Gene3D" id="3.30.420.270">
    <property type="match status" value="1"/>
</dbReference>
<evidence type="ECO:0000256" key="5">
    <source>
        <dbReference type="ARBA" id="ARBA00022448"/>
    </source>
</evidence>
<accession>A0ABS9VLH4</accession>
<comment type="subcellular location">
    <subcellularLocation>
        <location evidence="2">Cell inner membrane</location>
        <topology evidence="2">Single-pass type II membrane protein</topology>
    </subcellularLocation>
    <subcellularLocation>
        <location evidence="12">Cell membrane</location>
        <topology evidence="12">Single-pass type II membrane protein</topology>
    </subcellularLocation>
</comment>
<evidence type="ECO:0000256" key="12">
    <source>
        <dbReference type="RuleBase" id="RU003879"/>
    </source>
</evidence>
<keyword evidence="5 12" id="KW-0813">Transport</keyword>
<dbReference type="RefSeq" id="WP_241446655.1">
    <property type="nucleotide sequence ID" value="NZ_JAKZHW010000001.1"/>
</dbReference>
<dbReference type="PANTHER" id="PTHR30558:SF12">
    <property type="entry name" value="BIOPOLYMER TRANSPORT PROTEIN EXBD"/>
    <property type="match status" value="1"/>
</dbReference>
<evidence type="ECO:0000256" key="1">
    <source>
        <dbReference type="ARBA" id="ARBA00003540"/>
    </source>
</evidence>
<evidence type="ECO:0000313" key="14">
    <source>
        <dbReference type="EMBL" id="MCH8615817.1"/>
    </source>
</evidence>
<proteinExistence type="inferred from homology"/>
<evidence type="ECO:0000256" key="10">
    <source>
        <dbReference type="ARBA" id="ARBA00022989"/>
    </source>
</evidence>
<gene>
    <name evidence="14" type="ORF">LZ016_06845</name>
</gene>
<name>A0ABS9VLH4_9SPHN</name>
<evidence type="ECO:0000313" key="15">
    <source>
        <dbReference type="Proteomes" id="UP001203058"/>
    </source>
</evidence>
<dbReference type="Proteomes" id="UP001203058">
    <property type="component" value="Unassembled WGS sequence"/>
</dbReference>
<comment type="caution">
    <text evidence="14">The sequence shown here is derived from an EMBL/GenBank/DDBJ whole genome shotgun (WGS) entry which is preliminary data.</text>
</comment>
<evidence type="ECO:0000256" key="6">
    <source>
        <dbReference type="ARBA" id="ARBA00022475"/>
    </source>
</evidence>
<evidence type="ECO:0000256" key="4">
    <source>
        <dbReference type="ARBA" id="ARBA00011471"/>
    </source>
</evidence>
<dbReference type="InterPro" id="IPR003400">
    <property type="entry name" value="ExbD"/>
</dbReference>
<sequence>MAMGVSQDGDEDVPMSDINVTPLVDVMLVLLIIFLIAVPVVLQTVPVELPKVRYEPTTTKPENVNLSVKASGGQCEVYWNLTKVDSKELLDRAVKKLEDQIKAVGGPQNLTEETMPEAHIRADINTPYRCVGGAVFTMQRAGFARVGFISEPPAGSGTTTRL</sequence>
<keyword evidence="8 12" id="KW-0812">Transmembrane</keyword>
<organism evidence="14 15">
    <name type="scientific">Sphingomonas telluris</name>
    <dbReference type="NCBI Taxonomy" id="2907998"/>
    <lineage>
        <taxon>Bacteria</taxon>
        <taxon>Pseudomonadati</taxon>
        <taxon>Pseudomonadota</taxon>
        <taxon>Alphaproteobacteria</taxon>
        <taxon>Sphingomonadales</taxon>
        <taxon>Sphingomonadaceae</taxon>
        <taxon>Sphingomonas</taxon>
    </lineage>
</organism>
<dbReference type="EMBL" id="JAKZHW010000001">
    <property type="protein sequence ID" value="MCH8615817.1"/>
    <property type="molecule type" value="Genomic_DNA"/>
</dbReference>
<keyword evidence="15" id="KW-1185">Reference proteome</keyword>
<keyword evidence="7" id="KW-0997">Cell inner membrane</keyword>
<evidence type="ECO:0000256" key="2">
    <source>
        <dbReference type="ARBA" id="ARBA00004249"/>
    </source>
</evidence>
<comment type="subunit">
    <text evidence="4">The accessory proteins ExbB and ExbD seem to form a complex with TonB.</text>
</comment>
<evidence type="ECO:0000256" key="7">
    <source>
        <dbReference type="ARBA" id="ARBA00022519"/>
    </source>
</evidence>
<dbReference type="PANTHER" id="PTHR30558">
    <property type="entry name" value="EXBD MEMBRANE COMPONENT OF PMF-DRIVEN MACROMOLECULE IMPORT SYSTEM"/>
    <property type="match status" value="1"/>
</dbReference>
<keyword evidence="6" id="KW-1003">Cell membrane</keyword>
<feature type="transmembrane region" description="Helical" evidence="13">
    <location>
        <begin position="20"/>
        <end position="42"/>
    </location>
</feature>
<evidence type="ECO:0000256" key="9">
    <source>
        <dbReference type="ARBA" id="ARBA00022927"/>
    </source>
</evidence>
<dbReference type="Pfam" id="PF02472">
    <property type="entry name" value="ExbD"/>
    <property type="match status" value="1"/>
</dbReference>
<comment type="similarity">
    <text evidence="3 12">Belongs to the ExbD/TolR family.</text>
</comment>
<evidence type="ECO:0000256" key="8">
    <source>
        <dbReference type="ARBA" id="ARBA00022692"/>
    </source>
</evidence>
<keyword evidence="10 13" id="KW-1133">Transmembrane helix</keyword>